<dbReference type="PANTHER" id="PTHR46888:SF1">
    <property type="entry name" value="RIBONUCLEASE H"/>
    <property type="match status" value="1"/>
</dbReference>
<dbReference type="InterPro" id="IPR003309">
    <property type="entry name" value="SCAN_dom"/>
</dbReference>
<dbReference type="InterPro" id="IPR038269">
    <property type="entry name" value="SCAN_sf"/>
</dbReference>
<protein>
    <recommendedName>
        <fullName evidence="1">SCAN box domain-containing protein</fullName>
    </recommendedName>
</protein>
<evidence type="ECO:0000313" key="3">
    <source>
        <dbReference type="Proteomes" id="UP001152320"/>
    </source>
</evidence>
<comment type="caution">
    <text evidence="2">The sequence shown here is derived from an EMBL/GenBank/DDBJ whole genome shotgun (WGS) entry which is preliminary data.</text>
</comment>
<organism evidence="2 3">
    <name type="scientific">Holothuria leucospilota</name>
    <name type="common">Black long sea cucumber</name>
    <name type="synonym">Mertensiothuria leucospilota</name>
    <dbReference type="NCBI Taxonomy" id="206669"/>
    <lineage>
        <taxon>Eukaryota</taxon>
        <taxon>Metazoa</taxon>
        <taxon>Echinodermata</taxon>
        <taxon>Eleutherozoa</taxon>
        <taxon>Echinozoa</taxon>
        <taxon>Holothuroidea</taxon>
        <taxon>Aspidochirotacea</taxon>
        <taxon>Aspidochirotida</taxon>
        <taxon>Holothuriidae</taxon>
        <taxon>Holothuria</taxon>
    </lineage>
</organism>
<sequence length="164" mass="19045">MTINCVPEDRWVHWLVPQLCGKAQEAYNRLALEDLQDYQKVKSAILEKYQLNADAYRMKFRSSKRREGQTYKEWITHIGDMFDKWMKTSGVNNVCSEMRDVLILEHAFNMLPQDLSIKLRESNPPMAKILADRADDYEVASLAVKGKFHGLISRSLDLVHADEI</sequence>
<gene>
    <name evidence="2" type="ORF">HOLleu_37444</name>
</gene>
<accession>A0A9Q0YJG0</accession>
<proteinExistence type="predicted"/>
<dbReference type="AlphaFoldDB" id="A0A9Q0YJG0"/>
<dbReference type="Pfam" id="PF02023">
    <property type="entry name" value="SCAN"/>
    <property type="match status" value="1"/>
</dbReference>
<dbReference type="SUPFAM" id="SSF47353">
    <property type="entry name" value="Retrovirus capsid dimerization domain-like"/>
    <property type="match status" value="1"/>
</dbReference>
<dbReference type="PANTHER" id="PTHR46888">
    <property type="entry name" value="ZINC KNUCKLE DOMAINCONTAINING PROTEIN-RELATED"/>
    <property type="match status" value="1"/>
</dbReference>
<dbReference type="Gene3D" id="1.10.4020.10">
    <property type="entry name" value="DNA breaking-rejoining enzymes"/>
    <property type="match status" value="1"/>
</dbReference>
<dbReference type="OrthoDB" id="6077919at2759"/>
<name>A0A9Q0YJG0_HOLLE</name>
<reference evidence="2" key="1">
    <citation type="submission" date="2021-10" db="EMBL/GenBank/DDBJ databases">
        <title>Tropical sea cucumber genome reveals ecological adaptation and Cuvierian tubules defense mechanism.</title>
        <authorList>
            <person name="Chen T."/>
        </authorList>
    </citation>
    <scope>NUCLEOTIDE SEQUENCE</scope>
    <source>
        <strain evidence="2">Nanhai2018</strain>
        <tissue evidence="2">Muscle</tissue>
    </source>
</reference>
<feature type="domain" description="SCAN box" evidence="1">
    <location>
        <begin position="54"/>
        <end position="137"/>
    </location>
</feature>
<dbReference type="Proteomes" id="UP001152320">
    <property type="component" value="Chromosome 20"/>
</dbReference>
<evidence type="ECO:0000259" key="1">
    <source>
        <dbReference type="Pfam" id="PF02023"/>
    </source>
</evidence>
<evidence type="ECO:0000313" key="2">
    <source>
        <dbReference type="EMBL" id="KAJ8022526.1"/>
    </source>
</evidence>
<dbReference type="EMBL" id="JAIZAY010000020">
    <property type="protein sequence ID" value="KAJ8022526.1"/>
    <property type="molecule type" value="Genomic_DNA"/>
</dbReference>
<keyword evidence="3" id="KW-1185">Reference proteome</keyword>